<gene>
    <name evidence="2" type="ORF">NDU88_000059</name>
</gene>
<dbReference type="Proteomes" id="UP001066276">
    <property type="component" value="Chromosome 2_1"/>
</dbReference>
<organism evidence="2 3">
    <name type="scientific">Pleurodeles waltl</name>
    <name type="common">Iberian ribbed newt</name>
    <dbReference type="NCBI Taxonomy" id="8319"/>
    <lineage>
        <taxon>Eukaryota</taxon>
        <taxon>Metazoa</taxon>
        <taxon>Chordata</taxon>
        <taxon>Craniata</taxon>
        <taxon>Vertebrata</taxon>
        <taxon>Euteleostomi</taxon>
        <taxon>Amphibia</taxon>
        <taxon>Batrachia</taxon>
        <taxon>Caudata</taxon>
        <taxon>Salamandroidea</taxon>
        <taxon>Salamandridae</taxon>
        <taxon>Pleurodelinae</taxon>
        <taxon>Pleurodeles</taxon>
    </lineage>
</organism>
<sequence>MSPNFSMQLHTRAGKGDPVDMQPVYNAPAVSVSHPPAAATWPAKESRGPLDGSVFRQQKAGFITISVYQRQTSDVLWRLCNTGVKAPSNHRAKQD</sequence>
<evidence type="ECO:0000313" key="3">
    <source>
        <dbReference type="Proteomes" id="UP001066276"/>
    </source>
</evidence>
<dbReference type="AlphaFoldDB" id="A0AAV7V5Y7"/>
<feature type="region of interest" description="Disordered" evidence="1">
    <location>
        <begin position="1"/>
        <end position="22"/>
    </location>
</feature>
<protein>
    <submittedName>
        <fullName evidence="2">Uncharacterized protein</fullName>
    </submittedName>
</protein>
<proteinExistence type="predicted"/>
<comment type="caution">
    <text evidence="2">The sequence shown here is derived from an EMBL/GenBank/DDBJ whole genome shotgun (WGS) entry which is preliminary data.</text>
</comment>
<evidence type="ECO:0000256" key="1">
    <source>
        <dbReference type="SAM" id="MobiDB-lite"/>
    </source>
</evidence>
<dbReference type="EMBL" id="JANPWB010000003">
    <property type="protein sequence ID" value="KAJ1196186.1"/>
    <property type="molecule type" value="Genomic_DNA"/>
</dbReference>
<name>A0AAV7V5Y7_PLEWA</name>
<evidence type="ECO:0000313" key="2">
    <source>
        <dbReference type="EMBL" id="KAJ1196186.1"/>
    </source>
</evidence>
<accession>A0AAV7V5Y7</accession>
<keyword evidence="3" id="KW-1185">Reference proteome</keyword>
<reference evidence="2" key="1">
    <citation type="journal article" date="2022" name="bioRxiv">
        <title>Sequencing and chromosome-scale assembly of the giantPleurodeles waltlgenome.</title>
        <authorList>
            <person name="Brown T."/>
            <person name="Elewa A."/>
            <person name="Iarovenko S."/>
            <person name="Subramanian E."/>
            <person name="Araus A.J."/>
            <person name="Petzold A."/>
            <person name="Susuki M."/>
            <person name="Suzuki K.-i.T."/>
            <person name="Hayashi T."/>
            <person name="Toyoda A."/>
            <person name="Oliveira C."/>
            <person name="Osipova E."/>
            <person name="Leigh N.D."/>
            <person name="Simon A."/>
            <person name="Yun M.H."/>
        </authorList>
    </citation>
    <scope>NUCLEOTIDE SEQUENCE</scope>
    <source>
        <strain evidence="2">20211129_DDA</strain>
        <tissue evidence="2">Liver</tissue>
    </source>
</reference>